<accession>A0ABR7M644</accession>
<protein>
    <recommendedName>
        <fullName evidence="4">Secretion system C-terminal sorting domain-containing protein</fullName>
    </recommendedName>
</protein>
<evidence type="ECO:0000313" key="2">
    <source>
        <dbReference type="EMBL" id="MBC6490503.1"/>
    </source>
</evidence>
<keyword evidence="1" id="KW-0732">Signal</keyword>
<gene>
    <name evidence="2" type="ORF">BC349_05970</name>
</gene>
<comment type="caution">
    <text evidence="2">The sequence shown here is derived from an EMBL/GenBank/DDBJ whole genome shotgun (WGS) entry which is preliminary data.</text>
</comment>
<feature type="chain" id="PRO_5046425662" description="Secretion system C-terminal sorting domain-containing protein" evidence="1">
    <location>
        <begin position="24"/>
        <end position="425"/>
    </location>
</feature>
<keyword evidence="3" id="KW-1185">Reference proteome</keyword>
<dbReference type="Proteomes" id="UP000765802">
    <property type="component" value="Unassembled WGS sequence"/>
</dbReference>
<evidence type="ECO:0008006" key="4">
    <source>
        <dbReference type="Google" id="ProtNLM"/>
    </source>
</evidence>
<reference evidence="2 3" key="1">
    <citation type="submission" date="2016-07" db="EMBL/GenBank/DDBJ databases">
        <title>Genome analysis of Flavihumibacter stibioxidans YS-17.</title>
        <authorList>
            <person name="Shi K."/>
            <person name="Han Y."/>
            <person name="Wang G."/>
        </authorList>
    </citation>
    <scope>NUCLEOTIDE SEQUENCE [LARGE SCALE GENOMIC DNA]</scope>
    <source>
        <strain evidence="2 3">YS-17</strain>
    </source>
</reference>
<evidence type="ECO:0000256" key="1">
    <source>
        <dbReference type="SAM" id="SignalP"/>
    </source>
</evidence>
<dbReference type="EMBL" id="MBUA01000001">
    <property type="protein sequence ID" value="MBC6490503.1"/>
    <property type="molecule type" value="Genomic_DNA"/>
</dbReference>
<feature type="signal peptide" evidence="1">
    <location>
        <begin position="1"/>
        <end position="23"/>
    </location>
</feature>
<evidence type="ECO:0000313" key="3">
    <source>
        <dbReference type="Proteomes" id="UP000765802"/>
    </source>
</evidence>
<organism evidence="2 3">
    <name type="scientific">Flavihumibacter stibioxidans</name>
    <dbReference type="NCBI Taxonomy" id="1834163"/>
    <lineage>
        <taxon>Bacteria</taxon>
        <taxon>Pseudomonadati</taxon>
        <taxon>Bacteroidota</taxon>
        <taxon>Chitinophagia</taxon>
        <taxon>Chitinophagales</taxon>
        <taxon>Chitinophagaceae</taxon>
        <taxon>Flavihumibacter</taxon>
    </lineage>
</organism>
<sequence length="425" mass="47380">MKTIISLLLVLVISVFSATSISAQEISFTNYKLISGSAGQKGAIYHFASVTKNAFGNAEADCIVKIENITPGVVLKQLNHNSSTNLSTFQPEVEYQSINGPSWIEFSFNFVPHNNTDGAAAFNLPEITTSVSGLNNYGKAHEFAECNLGRNSQVVYETEITQLMVSATANGYLAENKWGKEFNNQSKSRNTEKLSLVNRNISTIRVKIGVNRGNNEWAGNSRYTIELKNSSPDFTKVYMPRIVGFQARMQLDMIELAWSCPRVENIRDITVERSLDGEIFREAGRFKKSDMGSNGLFHFTDEAKNATTMGAVFYRLRTRNMEGEFEYSSVKMVALNKKDDFVKTEISIDPATGATILMTPLGWQQKQIFVEIYNDKGELVKKIADQPEGVQMDLGMSDLAAGAYVVRITCGRQYSTQYLIHSESL</sequence>
<name>A0ABR7M644_9BACT</name>
<proteinExistence type="predicted"/>
<dbReference type="RefSeq" id="WP_187255799.1">
    <property type="nucleotide sequence ID" value="NZ_JBHULF010000006.1"/>
</dbReference>